<feature type="domain" description="PNPLA" evidence="5">
    <location>
        <begin position="18"/>
        <end position="237"/>
    </location>
</feature>
<feature type="active site" description="Nucleophile" evidence="4">
    <location>
        <position position="57"/>
    </location>
</feature>
<dbReference type="InterPro" id="IPR050301">
    <property type="entry name" value="NTE"/>
</dbReference>
<reference evidence="6 7" key="1">
    <citation type="submission" date="2023-09" db="EMBL/GenBank/DDBJ databases">
        <authorList>
            <person name="Rey-Velasco X."/>
        </authorList>
    </citation>
    <scope>NUCLEOTIDE SEQUENCE [LARGE SCALE GENOMIC DNA]</scope>
    <source>
        <strain evidence="6 7">W345</strain>
    </source>
</reference>
<feature type="short sequence motif" description="DGA/G" evidence="4">
    <location>
        <begin position="224"/>
        <end position="226"/>
    </location>
</feature>
<organism evidence="6 7">
    <name type="scientific">Banduia mediterranea</name>
    <dbReference type="NCBI Taxonomy" id="3075609"/>
    <lineage>
        <taxon>Bacteria</taxon>
        <taxon>Pseudomonadati</taxon>
        <taxon>Pseudomonadota</taxon>
        <taxon>Gammaproteobacteria</taxon>
        <taxon>Nevskiales</taxon>
        <taxon>Algiphilaceae</taxon>
        <taxon>Banduia</taxon>
    </lineage>
</organism>
<dbReference type="Gene3D" id="3.40.1090.10">
    <property type="entry name" value="Cytosolic phospholipase A2 catalytic domain"/>
    <property type="match status" value="1"/>
</dbReference>
<keyword evidence="2 4" id="KW-0442">Lipid degradation</keyword>
<proteinExistence type="predicted"/>
<dbReference type="SUPFAM" id="SSF52151">
    <property type="entry name" value="FabD/lysophospholipase-like"/>
    <property type="match status" value="1"/>
</dbReference>
<keyword evidence="3 4" id="KW-0443">Lipid metabolism</keyword>
<keyword evidence="1 4" id="KW-0378">Hydrolase</keyword>
<feature type="active site" description="Proton acceptor" evidence="4">
    <location>
        <position position="224"/>
    </location>
</feature>
<evidence type="ECO:0000256" key="3">
    <source>
        <dbReference type="ARBA" id="ARBA00023098"/>
    </source>
</evidence>
<dbReference type="PANTHER" id="PTHR14226:SF57">
    <property type="entry name" value="BLR7027 PROTEIN"/>
    <property type="match status" value="1"/>
</dbReference>
<dbReference type="InterPro" id="IPR016035">
    <property type="entry name" value="Acyl_Trfase/lysoPLipase"/>
</dbReference>
<evidence type="ECO:0000256" key="2">
    <source>
        <dbReference type="ARBA" id="ARBA00022963"/>
    </source>
</evidence>
<evidence type="ECO:0000256" key="4">
    <source>
        <dbReference type="PROSITE-ProRule" id="PRU01161"/>
    </source>
</evidence>
<dbReference type="PANTHER" id="PTHR14226">
    <property type="entry name" value="NEUROPATHY TARGET ESTERASE/SWISS CHEESE D.MELANOGASTER"/>
    <property type="match status" value="1"/>
</dbReference>
<name>A0ABU2WH13_9GAMM</name>
<feature type="short sequence motif" description="GXSXG" evidence="4">
    <location>
        <begin position="55"/>
        <end position="59"/>
    </location>
</feature>
<comment type="caution">
    <text evidence="6">The sequence shown here is derived from an EMBL/GenBank/DDBJ whole genome shotgun (WGS) entry which is preliminary data.</text>
</comment>
<evidence type="ECO:0000313" key="7">
    <source>
        <dbReference type="Proteomes" id="UP001254608"/>
    </source>
</evidence>
<dbReference type="Proteomes" id="UP001254608">
    <property type="component" value="Unassembled WGS sequence"/>
</dbReference>
<protein>
    <submittedName>
        <fullName evidence="6">Patatin-like phospholipase family protein</fullName>
    </submittedName>
</protein>
<dbReference type="InterPro" id="IPR002641">
    <property type="entry name" value="PNPLA_dom"/>
</dbReference>
<accession>A0ABU2WH13</accession>
<dbReference type="EMBL" id="JAVRIC010000005">
    <property type="protein sequence ID" value="MDT0496813.1"/>
    <property type="molecule type" value="Genomic_DNA"/>
</dbReference>
<dbReference type="Pfam" id="PF01734">
    <property type="entry name" value="Patatin"/>
    <property type="match status" value="1"/>
</dbReference>
<evidence type="ECO:0000256" key="1">
    <source>
        <dbReference type="ARBA" id="ARBA00022801"/>
    </source>
</evidence>
<dbReference type="RefSeq" id="WP_311364205.1">
    <property type="nucleotide sequence ID" value="NZ_JAVRIC010000005.1"/>
</dbReference>
<gene>
    <name evidence="6" type="ORF">RM530_05470</name>
</gene>
<dbReference type="PROSITE" id="PS51635">
    <property type="entry name" value="PNPLA"/>
    <property type="match status" value="1"/>
</dbReference>
<evidence type="ECO:0000313" key="6">
    <source>
        <dbReference type="EMBL" id="MDT0496813.1"/>
    </source>
</evidence>
<comment type="caution">
    <text evidence="4">Lacks conserved residue(s) required for the propagation of feature annotation.</text>
</comment>
<evidence type="ECO:0000259" key="5">
    <source>
        <dbReference type="PROSITE" id="PS51635"/>
    </source>
</evidence>
<keyword evidence="7" id="KW-1185">Reference proteome</keyword>
<sequence>MAPSTSVSPMRPPGMTALALTAGGARGAYQAGVLKRIGEIPALRDAPSPFQIIAGASAGAINGAAVAAYSECLHTGTSQIAYLWGGLTADQVYRTDLRAMLGNAARFGADIALGRLGRAGRVHSLLDAAPLRALLDRELPLDGIARAVEARQLYALAITATGYHSGKSYSFIQGRAGHPQWRKSRRIALRAPITVDHVCASASIPLVFPPVALDAGAGTAWFGDGAMRLTTPLSPAIRLGAERILAIGIRCRQSEEELTTEELSDNSGGARATPPQPPLAQICGTFLNAIFLDHLDADLDHLIRMNNMVSVYTEGASHPPEMSQLREPMRVVQPLVMAPSEDFAVVASSLLNRLPSSLRFLLDALGTPDAKSADLTSYLLFDPAYTRALLDIGYRDAAARIDEIESFLRKNEQTWRVHRGEAGS</sequence>